<dbReference type="GO" id="GO:0016616">
    <property type="term" value="F:oxidoreductase activity, acting on the CH-OH group of donors, NAD or NADP as acceptor"/>
    <property type="evidence" value="ECO:0007669"/>
    <property type="project" value="InterPro"/>
</dbReference>
<feature type="domain" description="UDP-glucose/GDP-mannose dehydrogenase N-terminal" evidence="1">
    <location>
        <begin position="1"/>
        <end position="42"/>
    </location>
</feature>
<evidence type="ECO:0000259" key="1">
    <source>
        <dbReference type="Pfam" id="PF03721"/>
    </source>
</evidence>
<evidence type="ECO:0000313" key="3">
    <source>
        <dbReference type="Proteomes" id="UP000547643"/>
    </source>
</evidence>
<proteinExistence type="predicted"/>
<dbReference type="InterPro" id="IPR001732">
    <property type="entry name" value="UDP-Glc/GDP-Man_DH_N"/>
</dbReference>
<dbReference type="SUPFAM" id="SSF51735">
    <property type="entry name" value="NAD(P)-binding Rossmann-fold domains"/>
    <property type="match status" value="1"/>
</dbReference>
<accession>A0A7X0XR30</accession>
<reference evidence="2 3" key="1">
    <citation type="submission" date="2020-03" db="EMBL/GenBank/DDBJ databases">
        <title>Soil Listeria distribution.</title>
        <authorList>
            <person name="Liao J."/>
            <person name="Wiedmann M."/>
        </authorList>
    </citation>
    <scope>NUCLEOTIDE SEQUENCE [LARGE SCALE GENOMIC DNA]</scope>
    <source>
        <strain evidence="2 3">FSL L7-1017</strain>
    </source>
</reference>
<dbReference type="GO" id="GO:0051287">
    <property type="term" value="F:NAD binding"/>
    <property type="evidence" value="ECO:0007669"/>
    <property type="project" value="InterPro"/>
</dbReference>
<gene>
    <name evidence="2" type="ORF">HCA46_09945</name>
</gene>
<name>A0A7X0XR30_9LIST</name>
<protein>
    <recommendedName>
        <fullName evidence="1">UDP-glucose/GDP-mannose dehydrogenase N-terminal domain-containing protein</fullName>
    </recommendedName>
</protein>
<dbReference type="Gene3D" id="3.40.50.720">
    <property type="entry name" value="NAD(P)-binding Rossmann-like Domain"/>
    <property type="match status" value="1"/>
</dbReference>
<comment type="caution">
    <text evidence="2">The sequence shown here is derived from an EMBL/GenBank/DDBJ whole genome shotgun (WGS) entry which is preliminary data.</text>
</comment>
<dbReference type="Pfam" id="PF03721">
    <property type="entry name" value="UDPG_MGDP_dh_N"/>
    <property type="match status" value="1"/>
</dbReference>
<dbReference type="Proteomes" id="UP000547643">
    <property type="component" value="Unassembled WGS sequence"/>
</dbReference>
<sequence length="102" mass="11947">MNIPVIGASYVELVTATVLAEIGHQVICLDRDKRSVPRRSKQWIVLELHEETKRAAEKNGGFIEYECDILYMETQFGHPLAQRWRLDLRVYLRHLKNRVGRT</sequence>
<dbReference type="InterPro" id="IPR036291">
    <property type="entry name" value="NAD(P)-bd_dom_sf"/>
</dbReference>
<dbReference type="AlphaFoldDB" id="A0A7X0XR30"/>
<dbReference type="EMBL" id="JAARUV010000003">
    <property type="protein sequence ID" value="MBC1779160.1"/>
    <property type="molecule type" value="Genomic_DNA"/>
</dbReference>
<organism evidence="2 3">
    <name type="scientific">Listeria booriae</name>
    <dbReference type="NCBI Taxonomy" id="1552123"/>
    <lineage>
        <taxon>Bacteria</taxon>
        <taxon>Bacillati</taxon>
        <taxon>Bacillota</taxon>
        <taxon>Bacilli</taxon>
        <taxon>Bacillales</taxon>
        <taxon>Listeriaceae</taxon>
        <taxon>Listeria</taxon>
    </lineage>
</organism>
<evidence type="ECO:0000313" key="2">
    <source>
        <dbReference type="EMBL" id="MBC1779160.1"/>
    </source>
</evidence>